<comment type="subcellular location">
    <subcellularLocation>
        <location evidence="1">Nucleus</location>
    </subcellularLocation>
</comment>
<evidence type="ECO:0000256" key="3">
    <source>
        <dbReference type="SAM" id="MobiDB-lite"/>
    </source>
</evidence>
<sequence length="657" mass="72441">MLSATQDRGEPESPRKRPRKRTRTGWLVYAFSHARLNSHNPPTRLASHAETAVESDGARPQCRNCQAKGSTCQWGLKASFHPSRSYSLSASDSAALAAIEQQRKRFSYANSRFGTIIDQTSKVIRYYDLIDDTDPSFLDSEASDHENDTGNFPQLSPVVEAVGDMGPPASPPSAWTPVAPAHSPDMLDNATCQNYPSLNIIPQPLSGEISIGDLLFRPRIGSVELTRRLSSDGWAPSPVSELHHASPFVSPTRLDRNAAPLPTSPHQLIPAGVLQPTEIPLPVSVAEKARLLCAYLQETGPWCETTDSEMHFTVKSIHSMMKSPAFTGAVMALASRQLDHARDQPRPVTLELYQYTIQLLLRQDLKKQDACVLAACTLLCVYEMMASGVHEWRRHLKGCAAHLQAQKWNGSSKGIVKSCFWAFARIDVWAAFVSGKTTLIPTNFWLDNMSITSVAGQGDVDDYCNLANLIFAEIVNLLASVAQEDAQDTTSTASISVLWEKLQDWRRLRPPEVKPLLRNPPTSMRPFPDILYSRSSTICGNTFYHAGCILLLQTGHPGFSVEDISYELKNAVWHARELGGISTSNPSHANWVNQLQPLYIAGTVFASSANGPNLGSDQDEYAAEKILLLKQLARIERETGWKTSDRAASLRSLWGLA</sequence>
<feature type="region of interest" description="Disordered" evidence="3">
    <location>
        <begin position="1"/>
        <end position="22"/>
    </location>
</feature>
<dbReference type="CDD" id="cd12148">
    <property type="entry name" value="fungal_TF_MHR"/>
    <property type="match status" value="1"/>
</dbReference>
<protein>
    <submittedName>
        <fullName evidence="4">Fungal-specific transcription factor domain-containing protein</fullName>
    </submittedName>
</protein>
<organism evidence="4 5">
    <name type="scientific">Aspergillus granulosus</name>
    <dbReference type="NCBI Taxonomy" id="176169"/>
    <lineage>
        <taxon>Eukaryota</taxon>
        <taxon>Fungi</taxon>
        <taxon>Dikarya</taxon>
        <taxon>Ascomycota</taxon>
        <taxon>Pezizomycotina</taxon>
        <taxon>Eurotiomycetes</taxon>
        <taxon>Eurotiomycetidae</taxon>
        <taxon>Eurotiales</taxon>
        <taxon>Aspergillaceae</taxon>
        <taxon>Aspergillus</taxon>
        <taxon>Aspergillus subgen. Nidulantes</taxon>
    </lineage>
</organism>
<evidence type="ECO:0000313" key="5">
    <source>
        <dbReference type="Proteomes" id="UP001610334"/>
    </source>
</evidence>
<dbReference type="EMBL" id="JBFXLT010000024">
    <property type="protein sequence ID" value="KAL2816078.1"/>
    <property type="molecule type" value="Genomic_DNA"/>
</dbReference>
<accession>A0ABR4HKT0</accession>
<dbReference type="Proteomes" id="UP001610334">
    <property type="component" value="Unassembled WGS sequence"/>
</dbReference>
<comment type="caution">
    <text evidence="4">The sequence shown here is derived from an EMBL/GenBank/DDBJ whole genome shotgun (WGS) entry which is preliminary data.</text>
</comment>
<evidence type="ECO:0000256" key="2">
    <source>
        <dbReference type="ARBA" id="ARBA00023242"/>
    </source>
</evidence>
<proteinExistence type="predicted"/>
<dbReference type="PANTHER" id="PTHR37534">
    <property type="entry name" value="TRANSCRIPTIONAL ACTIVATOR PROTEIN UGA3"/>
    <property type="match status" value="1"/>
</dbReference>
<reference evidence="4 5" key="1">
    <citation type="submission" date="2024-07" db="EMBL/GenBank/DDBJ databases">
        <title>Section-level genome sequencing and comparative genomics of Aspergillus sections Usti and Cavernicolus.</title>
        <authorList>
            <consortium name="Lawrence Berkeley National Laboratory"/>
            <person name="Nybo J.L."/>
            <person name="Vesth T.C."/>
            <person name="Theobald S."/>
            <person name="Frisvad J.C."/>
            <person name="Larsen T.O."/>
            <person name="Kjaerboelling I."/>
            <person name="Rothschild-Mancinelli K."/>
            <person name="Lyhne E.K."/>
            <person name="Kogle M.E."/>
            <person name="Barry K."/>
            <person name="Clum A."/>
            <person name="Na H."/>
            <person name="Ledsgaard L."/>
            <person name="Lin J."/>
            <person name="Lipzen A."/>
            <person name="Kuo A."/>
            <person name="Riley R."/>
            <person name="Mondo S."/>
            <person name="Labutti K."/>
            <person name="Haridas S."/>
            <person name="Pangalinan J."/>
            <person name="Salamov A.A."/>
            <person name="Simmons B.A."/>
            <person name="Magnuson J.K."/>
            <person name="Chen J."/>
            <person name="Drula E."/>
            <person name="Henrissat B."/>
            <person name="Wiebenga A."/>
            <person name="Lubbers R.J."/>
            <person name="Gomes A.C."/>
            <person name="Makela M.R."/>
            <person name="Stajich J."/>
            <person name="Grigoriev I.V."/>
            <person name="Mortensen U.H."/>
            <person name="De Vries R.P."/>
            <person name="Baker S.E."/>
            <person name="Andersen M.R."/>
        </authorList>
    </citation>
    <scope>NUCLEOTIDE SEQUENCE [LARGE SCALE GENOMIC DNA]</scope>
    <source>
        <strain evidence="4 5">CBS 588.65</strain>
    </source>
</reference>
<gene>
    <name evidence="4" type="ORF">BJX63DRAFT_430370</name>
</gene>
<keyword evidence="2" id="KW-0539">Nucleus</keyword>
<dbReference type="Pfam" id="PF11951">
    <property type="entry name" value="Fungal_trans_2"/>
    <property type="match status" value="1"/>
</dbReference>
<dbReference type="InterPro" id="IPR021858">
    <property type="entry name" value="Fun_TF"/>
</dbReference>
<keyword evidence="5" id="KW-1185">Reference proteome</keyword>
<name>A0ABR4HKT0_9EURO</name>
<evidence type="ECO:0000313" key="4">
    <source>
        <dbReference type="EMBL" id="KAL2816078.1"/>
    </source>
</evidence>
<evidence type="ECO:0000256" key="1">
    <source>
        <dbReference type="ARBA" id="ARBA00004123"/>
    </source>
</evidence>
<dbReference type="PANTHER" id="PTHR37534:SF4">
    <property type="entry name" value="ZN(II)2CYS6 TRANSCRIPTION FACTOR (EUROFUNG)"/>
    <property type="match status" value="1"/>
</dbReference>